<protein>
    <submittedName>
        <fullName evidence="2">Uncharacterized protein</fullName>
    </submittedName>
</protein>
<feature type="transmembrane region" description="Helical" evidence="1">
    <location>
        <begin position="30"/>
        <end position="48"/>
    </location>
</feature>
<proteinExistence type="predicted"/>
<accession>A0A919VMH7</accession>
<evidence type="ECO:0000256" key="1">
    <source>
        <dbReference type="SAM" id="Phobius"/>
    </source>
</evidence>
<comment type="caution">
    <text evidence="2">The sequence shown here is derived from an EMBL/GenBank/DDBJ whole genome shotgun (WGS) entry which is preliminary data.</text>
</comment>
<reference evidence="2" key="1">
    <citation type="submission" date="2021-03" db="EMBL/GenBank/DDBJ databases">
        <title>Taxonomic study of Clostridium polyendosporum from meadow-gley soil under rice.</title>
        <authorList>
            <person name="Kobayashi H."/>
            <person name="Tanizawa Y."/>
            <person name="Yagura M."/>
        </authorList>
    </citation>
    <scope>NUCLEOTIDE SEQUENCE</scope>
    <source>
        <strain evidence="2">JCM 30710</strain>
    </source>
</reference>
<dbReference type="AlphaFoldDB" id="A0A919VMH7"/>
<dbReference type="EMBL" id="BOPZ01000019">
    <property type="protein sequence ID" value="GIM29598.1"/>
    <property type="molecule type" value="Genomic_DNA"/>
</dbReference>
<dbReference type="RefSeq" id="WP_212904292.1">
    <property type="nucleotide sequence ID" value="NZ_BOPZ01000019.1"/>
</dbReference>
<keyword evidence="1" id="KW-0472">Membrane</keyword>
<keyword evidence="1" id="KW-0812">Transmembrane</keyword>
<name>A0A919VMH7_9CLOT</name>
<organism evidence="2 3">
    <name type="scientific">Clostridium polyendosporum</name>
    <dbReference type="NCBI Taxonomy" id="69208"/>
    <lineage>
        <taxon>Bacteria</taxon>
        <taxon>Bacillati</taxon>
        <taxon>Bacillota</taxon>
        <taxon>Clostridia</taxon>
        <taxon>Eubacteriales</taxon>
        <taxon>Clostridiaceae</taxon>
        <taxon>Clostridium</taxon>
    </lineage>
</organism>
<evidence type="ECO:0000313" key="2">
    <source>
        <dbReference type="EMBL" id="GIM29598.1"/>
    </source>
</evidence>
<keyword evidence="3" id="KW-1185">Reference proteome</keyword>
<gene>
    <name evidence="2" type="ORF">CPJCM30710_22640</name>
</gene>
<evidence type="ECO:0000313" key="3">
    <source>
        <dbReference type="Proteomes" id="UP000679179"/>
    </source>
</evidence>
<dbReference type="Proteomes" id="UP000679179">
    <property type="component" value="Unassembled WGS sequence"/>
</dbReference>
<sequence length="55" mass="6458">MKKVGDDKVQDDIVINECSKESRINIMGKLLIPLLYIIVAIMFFYLLWKTYSTFV</sequence>
<keyword evidence="1" id="KW-1133">Transmembrane helix</keyword>